<feature type="repeat" description="RCC1" evidence="2">
    <location>
        <begin position="70"/>
        <end position="130"/>
    </location>
</feature>
<dbReference type="OrthoDB" id="5370059at2759"/>
<name>A0A4R0RJC9_9APHY</name>
<dbReference type="InterPro" id="IPR009091">
    <property type="entry name" value="RCC1/BLIP-II"/>
</dbReference>
<feature type="repeat" description="RCC1" evidence="2">
    <location>
        <begin position="4"/>
        <end position="64"/>
    </location>
</feature>
<dbReference type="Gene3D" id="2.130.10.30">
    <property type="entry name" value="Regulator of chromosome condensation 1/beta-lactamase-inhibitor protein II"/>
    <property type="match status" value="2"/>
</dbReference>
<proteinExistence type="predicted"/>
<dbReference type="PANTHER" id="PTHR22870:SF466">
    <property type="entry name" value="ANKYRIN REPEAT-CONTAINING PROTEIN"/>
    <property type="match status" value="1"/>
</dbReference>
<sequence>MSSTFLFSAGSNARGQLSVNSIDDAHVFTRTSFHGAPPGTLPDNAIGISQVACGSNFTLLLLERARPSGTVVELWGSGDGGRGQLGSAYSREPSAIFVPVDLHLSDYGLEAYSIRSVAAGWETSYAILTCPGQDDVVVSFGANDFGDLGVGTKNLSSEYGRLHKVDVKRLAEGGVDCRLAVNSLAAGTHHVVAHCTFIYSNGTSRSAVVGWGTCRHGQLGVAPRSVSIQSLPVIVRSLDPSSAGSMLSAGSQHTLLLHDTGSVEGLGTNRKSQLAGLSSLTDVQAIGCTWNGSYAVQTHQQVSPMIFATGDGTRGQLGFERPHGLPAASPQKVYFPFAAHTHNLMKMACGSEHVVCLFSVRSETGHDSTEVWGWGWNEHGNLGIGHTEDVQLPTKIWPADAEGGAHHQAVDIWAGCGTSWIVVEKVEKVITP</sequence>
<accession>A0A4R0RJC9</accession>
<dbReference type="Proteomes" id="UP000292702">
    <property type="component" value="Unassembled WGS sequence"/>
</dbReference>
<dbReference type="PANTHER" id="PTHR22870">
    <property type="entry name" value="REGULATOR OF CHROMOSOME CONDENSATION"/>
    <property type="match status" value="1"/>
</dbReference>
<comment type="caution">
    <text evidence="3">The sequence shown here is derived from an EMBL/GenBank/DDBJ whole genome shotgun (WGS) entry which is preliminary data.</text>
</comment>
<keyword evidence="1" id="KW-0677">Repeat</keyword>
<evidence type="ECO:0008006" key="5">
    <source>
        <dbReference type="Google" id="ProtNLM"/>
    </source>
</evidence>
<dbReference type="STRING" id="92696.A0A4R0RJC9"/>
<dbReference type="EMBL" id="RWJN01000375">
    <property type="protein sequence ID" value="TCD62404.1"/>
    <property type="molecule type" value="Genomic_DNA"/>
</dbReference>
<dbReference type="SUPFAM" id="SSF50985">
    <property type="entry name" value="RCC1/BLIP-II"/>
    <property type="match status" value="1"/>
</dbReference>
<dbReference type="AlphaFoldDB" id="A0A4R0RJC9"/>
<reference evidence="3 4" key="1">
    <citation type="submission" date="2018-11" db="EMBL/GenBank/DDBJ databases">
        <title>Genome assembly of Steccherinum ochraceum LE-BIN_3174, the white-rot fungus of the Steccherinaceae family (The Residual Polyporoid clade, Polyporales, Basidiomycota).</title>
        <authorList>
            <person name="Fedorova T.V."/>
            <person name="Glazunova O.A."/>
            <person name="Landesman E.O."/>
            <person name="Moiseenko K.V."/>
            <person name="Psurtseva N.V."/>
            <person name="Savinova O.S."/>
            <person name="Shakhova N.V."/>
            <person name="Tyazhelova T.V."/>
            <person name="Vasina D.V."/>
        </authorList>
    </citation>
    <scope>NUCLEOTIDE SEQUENCE [LARGE SCALE GENOMIC DNA]</scope>
    <source>
        <strain evidence="3 4">LE-BIN_3174</strain>
    </source>
</reference>
<feature type="repeat" description="RCC1" evidence="2">
    <location>
        <begin position="304"/>
        <end position="360"/>
    </location>
</feature>
<protein>
    <recommendedName>
        <fullName evidence="5">Secretion-regulating guanine nucleotide exchange factor</fullName>
    </recommendedName>
</protein>
<feature type="repeat" description="RCC1" evidence="2">
    <location>
        <begin position="369"/>
        <end position="425"/>
    </location>
</feature>
<keyword evidence="4" id="KW-1185">Reference proteome</keyword>
<dbReference type="Pfam" id="PF00415">
    <property type="entry name" value="RCC1"/>
    <property type="match status" value="2"/>
</dbReference>
<dbReference type="PROSITE" id="PS50012">
    <property type="entry name" value="RCC1_3"/>
    <property type="match status" value="5"/>
</dbReference>
<evidence type="ECO:0000313" key="4">
    <source>
        <dbReference type="Proteomes" id="UP000292702"/>
    </source>
</evidence>
<evidence type="ECO:0000256" key="1">
    <source>
        <dbReference type="ARBA" id="ARBA00022737"/>
    </source>
</evidence>
<feature type="repeat" description="RCC1" evidence="2">
    <location>
        <begin position="206"/>
        <end position="260"/>
    </location>
</feature>
<dbReference type="InterPro" id="IPR000408">
    <property type="entry name" value="Reg_chr_condens"/>
</dbReference>
<evidence type="ECO:0000313" key="3">
    <source>
        <dbReference type="EMBL" id="TCD62404.1"/>
    </source>
</evidence>
<evidence type="ECO:0000256" key="2">
    <source>
        <dbReference type="PROSITE-ProRule" id="PRU00235"/>
    </source>
</evidence>
<dbReference type="InterPro" id="IPR051210">
    <property type="entry name" value="Ub_ligase/GEF_domain"/>
</dbReference>
<organism evidence="3 4">
    <name type="scientific">Steccherinum ochraceum</name>
    <dbReference type="NCBI Taxonomy" id="92696"/>
    <lineage>
        <taxon>Eukaryota</taxon>
        <taxon>Fungi</taxon>
        <taxon>Dikarya</taxon>
        <taxon>Basidiomycota</taxon>
        <taxon>Agaricomycotina</taxon>
        <taxon>Agaricomycetes</taxon>
        <taxon>Polyporales</taxon>
        <taxon>Steccherinaceae</taxon>
        <taxon>Steccherinum</taxon>
    </lineage>
</organism>
<gene>
    <name evidence="3" type="ORF">EIP91_006932</name>
</gene>